<gene>
    <name evidence="3" type="ORF">ACCAA_50139</name>
</gene>
<dbReference type="SUPFAM" id="SSF52540">
    <property type="entry name" value="P-loop containing nucleoside triphosphate hydrolases"/>
    <property type="match status" value="1"/>
</dbReference>
<sequence length="170" mass="18831">MSPEIHARFGIDRREFTLEVELTLPGRGITGLFGHSGSGKSTRLRFMEGLEGASDGYVAMGDEVRQDEAKGLFVPPHRCALRVVFQQASIFPHLSVRGNMRFGEQRAPLRLAQGRRTARHRTLARPLARPVLRRRAPAHGDRHPAALSHPCARCQPGPGAAATHQYSQQR</sequence>
<evidence type="ECO:0000256" key="1">
    <source>
        <dbReference type="SAM" id="MobiDB-lite"/>
    </source>
</evidence>
<name>A0A1A8XS25_9PROT</name>
<feature type="domain" description="ABC transporter" evidence="2">
    <location>
        <begin position="20"/>
        <end position="115"/>
    </location>
</feature>
<dbReference type="Proteomes" id="UP000199169">
    <property type="component" value="Unassembled WGS sequence"/>
</dbReference>
<proteinExistence type="predicted"/>
<protein>
    <recommendedName>
        <fullName evidence="2">ABC transporter domain-containing protein</fullName>
    </recommendedName>
</protein>
<dbReference type="PANTHER" id="PTHR43514:SF10">
    <property type="entry name" value="MOLYBDENUM IMPORT ATP-BINDING PROTEIN MODC 2"/>
    <property type="match status" value="1"/>
</dbReference>
<dbReference type="PANTHER" id="PTHR43514">
    <property type="entry name" value="ABC TRANSPORTER I FAMILY MEMBER 10"/>
    <property type="match status" value="1"/>
</dbReference>
<dbReference type="InterPro" id="IPR003439">
    <property type="entry name" value="ABC_transporter-like_ATP-bd"/>
</dbReference>
<dbReference type="STRING" id="1860102.ACCAA_50139"/>
<dbReference type="EMBL" id="FLQX01000127">
    <property type="protein sequence ID" value="SBT07914.1"/>
    <property type="molecule type" value="Genomic_DNA"/>
</dbReference>
<feature type="region of interest" description="Disordered" evidence="1">
    <location>
        <begin position="130"/>
        <end position="170"/>
    </location>
</feature>
<evidence type="ECO:0000313" key="3">
    <source>
        <dbReference type="EMBL" id="SBT07914.1"/>
    </source>
</evidence>
<dbReference type="GO" id="GO:0005524">
    <property type="term" value="F:ATP binding"/>
    <property type="evidence" value="ECO:0007669"/>
    <property type="project" value="InterPro"/>
</dbReference>
<evidence type="ECO:0000259" key="2">
    <source>
        <dbReference type="Pfam" id="PF00005"/>
    </source>
</evidence>
<dbReference type="Gene3D" id="3.40.50.300">
    <property type="entry name" value="P-loop containing nucleotide triphosphate hydrolases"/>
    <property type="match status" value="1"/>
</dbReference>
<reference evidence="3 4" key="1">
    <citation type="submission" date="2016-06" db="EMBL/GenBank/DDBJ databases">
        <authorList>
            <person name="Kjaerup R.B."/>
            <person name="Dalgaard T.S."/>
            <person name="Juul-Madsen H.R."/>
        </authorList>
    </citation>
    <scope>NUCLEOTIDE SEQUENCE [LARGE SCALE GENOMIC DNA]</scope>
    <source>
        <strain evidence="3">3</strain>
    </source>
</reference>
<accession>A0A1A8XS25</accession>
<dbReference type="Pfam" id="PF00005">
    <property type="entry name" value="ABC_tran"/>
    <property type="match status" value="1"/>
</dbReference>
<organism evidence="3 4">
    <name type="scientific">Candidatus Accumulibacter aalborgensis</name>
    <dbReference type="NCBI Taxonomy" id="1860102"/>
    <lineage>
        <taxon>Bacteria</taxon>
        <taxon>Pseudomonadati</taxon>
        <taxon>Pseudomonadota</taxon>
        <taxon>Betaproteobacteria</taxon>
        <taxon>Candidatus Accumulibacter</taxon>
    </lineage>
</organism>
<dbReference type="AlphaFoldDB" id="A0A1A8XS25"/>
<dbReference type="InterPro" id="IPR050334">
    <property type="entry name" value="Molybdenum_import_ModC"/>
</dbReference>
<dbReference type="InterPro" id="IPR027417">
    <property type="entry name" value="P-loop_NTPase"/>
</dbReference>
<dbReference type="GO" id="GO:0016887">
    <property type="term" value="F:ATP hydrolysis activity"/>
    <property type="evidence" value="ECO:0007669"/>
    <property type="project" value="InterPro"/>
</dbReference>
<keyword evidence="4" id="KW-1185">Reference proteome</keyword>
<evidence type="ECO:0000313" key="4">
    <source>
        <dbReference type="Proteomes" id="UP000199169"/>
    </source>
</evidence>